<dbReference type="GeneID" id="85309721"/>
<dbReference type="PANTHER" id="PTHR45588:SF1">
    <property type="entry name" value="WW DOMAIN-CONTAINING PROTEIN"/>
    <property type="match status" value="1"/>
</dbReference>
<dbReference type="RefSeq" id="XP_060288939.1">
    <property type="nucleotide sequence ID" value="XM_060426534.1"/>
</dbReference>
<accession>A0AAJ0CA02</accession>
<gene>
    <name evidence="1" type="ORF">QBC33DRAFT_522318</name>
</gene>
<dbReference type="AlphaFoldDB" id="A0AAJ0CA02"/>
<proteinExistence type="predicted"/>
<protein>
    <submittedName>
        <fullName evidence="1">Uncharacterized protein</fullName>
    </submittedName>
</protein>
<dbReference type="PANTHER" id="PTHR45588">
    <property type="entry name" value="TPR DOMAIN-CONTAINING PROTEIN"/>
    <property type="match status" value="1"/>
</dbReference>
<keyword evidence="2" id="KW-1185">Reference proteome</keyword>
<sequence>MPYWGLAYSLGLKYNKTWDFFDDHDLQTTVDKAHRATALAAEKVAAAWPVEKALAHAIQARYPWVHDQHGSREETSIWSQEYAEAMTAVCREFPNDLDVAALCVDALMNLTPWKLWDLRSRIALGTVAPQVLADRA</sequence>
<name>A0AAJ0CA02_9PEZI</name>
<evidence type="ECO:0000313" key="2">
    <source>
        <dbReference type="Proteomes" id="UP001244011"/>
    </source>
</evidence>
<dbReference type="EMBL" id="MU838997">
    <property type="protein sequence ID" value="KAK1772726.1"/>
    <property type="molecule type" value="Genomic_DNA"/>
</dbReference>
<comment type="caution">
    <text evidence="1">The sequence shown here is derived from an EMBL/GenBank/DDBJ whole genome shotgun (WGS) entry which is preliminary data.</text>
</comment>
<evidence type="ECO:0000313" key="1">
    <source>
        <dbReference type="EMBL" id="KAK1772726.1"/>
    </source>
</evidence>
<dbReference type="Proteomes" id="UP001244011">
    <property type="component" value="Unassembled WGS sequence"/>
</dbReference>
<reference evidence="1" key="1">
    <citation type="submission" date="2023-06" db="EMBL/GenBank/DDBJ databases">
        <title>Genome-scale phylogeny and comparative genomics of the fungal order Sordariales.</title>
        <authorList>
            <consortium name="Lawrence Berkeley National Laboratory"/>
            <person name="Hensen N."/>
            <person name="Bonometti L."/>
            <person name="Westerberg I."/>
            <person name="Brannstrom I.O."/>
            <person name="Guillou S."/>
            <person name="Cros-Aarteil S."/>
            <person name="Calhoun S."/>
            <person name="Haridas S."/>
            <person name="Kuo A."/>
            <person name="Mondo S."/>
            <person name="Pangilinan J."/>
            <person name="Riley R."/>
            <person name="Labutti K."/>
            <person name="Andreopoulos B."/>
            <person name="Lipzen A."/>
            <person name="Chen C."/>
            <person name="Yanf M."/>
            <person name="Daum C."/>
            <person name="Ng V."/>
            <person name="Clum A."/>
            <person name="Steindorff A."/>
            <person name="Ohm R."/>
            <person name="Martin F."/>
            <person name="Silar P."/>
            <person name="Natvig D."/>
            <person name="Lalanne C."/>
            <person name="Gautier V."/>
            <person name="Ament-Velasquez S.L."/>
            <person name="Kruys A."/>
            <person name="Hutchinson M.I."/>
            <person name="Powell A.J."/>
            <person name="Barry K."/>
            <person name="Miller A.N."/>
            <person name="Grigoriev I.V."/>
            <person name="Debuchy R."/>
            <person name="Gladieux P."/>
            <person name="Thoren M.H."/>
            <person name="Johannesson H."/>
        </authorList>
    </citation>
    <scope>NUCLEOTIDE SEQUENCE</scope>
    <source>
        <strain evidence="1">8032-3</strain>
    </source>
</reference>
<organism evidence="1 2">
    <name type="scientific">Phialemonium atrogriseum</name>
    <dbReference type="NCBI Taxonomy" id="1093897"/>
    <lineage>
        <taxon>Eukaryota</taxon>
        <taxon>Fungi</taxon>
        <taxon>Dikarya</taxon>
        <taxon>Ascomycota</taxon>
        <taxon>Pezizomycotina</taxon>
        <taxon>Sordariomycetes</taxon>
        <taxon>Sordariomycetidae</taxon>
        <taxon>Cephalothecales</taxon>
        <taxon>Cephalothecaceae</taxon>
        <taxon>Phialemonium</taxon>
    </lineage>
</organism>